<dbReference type="GO" id="GO:0046912">
    <property type="term" value="F:acyltransferase activity, acyl groups converted into alkyl on transfer"/>
    <property type="evidence" value="ECO:0007669"/>
    <property type="project" value="InterPro"/>
</dbReference>
<name>A0AAE5LSV8_CLOBE</name>
<dbReference type="Proteomes" id="UP000822184">
    <property type="component" value="Unassembled WGS sequence"/>
</dbReference>
<sequence>MWYLGSHGTSSNRYYKTSLSENVNMIKDTIEYLCVKGKEVIFDAEHFYDGYKPTKSMRWQL</sequence>
<dbReference type="PANTHER" id="PTHR43538">
    <property type="entry name" value="ALPHA-IPM SYNTHASE/HOMOCITRATE SYNTHASE"/>
    <property type="match status" value="1"/>
</dbReference>
<dbReference type="PANTHER" id="PTHR43538:SF1">
    <property type="entry name" value="(R)-CITRAMALATE SYNTHASE"/>
    <property type="match status" value="1"/>
</dbReference>
<reference evidence="2" key="1">
    <citation type="submission" date="2020-06" db="EMBL/GenBank/DDBJ databases">
        <title>Genomic insights into acetone-butanol-ethanol (ABE) fermentation by sequencing solventogenic clostridia strains.</title>
        <authorList>
            <person name="Brown S."/>
        </authorList>
    </citation>
    <scope>NUCLEOTIDE SEQUENCE</scope>
    <source>
        <strain evidence="2">DJ123</strain>
    </source>
</reference>
<dbReference type="GO" id="GO:0019752">
    <property type="term" value="P:carboxylic acid metabolic process"/>
    <property type="evidence" value="ECO:0007669"/>
    <property type="project" value="InterPro"/>
</dbReference>
<evidence type="ECO:0000256" key="1">
    <source>
        <dbReference type="ARBA" id="ARBA00029440"/>
    </source>
</evidence>
<comment type="pathway">
    <text evidence="1">Amino-acid biosynthesis.</text>
</comment>
<dbReference type="AlphaFoldDB" id="A0AAE5LSV8"/>
<gene>
    <name evidence="2" type="ORF">BCD95_005822</name>
</gene>
<comment type="caution">
    <text evidence="2">The sequence shown here is derived from an EMBL/GenBank/DDBJ whole genome shotgun (WGS) entry which is preliminary data.</text>
</comment>
<accession>A0AAE5LSV8</accession>
<organism evidence="2 3">
    <name type="scientific">Clostridium beijerinckii</name>
    <name type="common">Clostridium MP</name>
    <dbReference type="NCBI Taxonomy" id="1520"/>
    <lineage>
        <taxon>Bacteria</taxon>
        <taxon>Bacillati</taxon>
        <taxon>Bacillota</taxon>
        <taxon>Clostridia</taxon>
        <taxon>Eubacteriales</taxon>
        <taxon>Clostridiaceae</taxon>
        <taxon>Clostridium</taxon>
    </lineage>
</organism>
<evidence type="ECO:0000313" key="2">
    <source>
        <dbReference type="EMBL" id="NSB17563.1"/>
    </source>
</evidence>
<dbReference type="InterPro" id="IPR005675">
    <property type="entry name" value="Citramal_synthase"/>
</dbReference>
<proteinExistence type="predicted"/>
<protein>
    <submittedName>
        <fullName evidence="2">Isopropylmalate/homocitrate/citramalate synthase</fullName>
    </submittedName>
</protein>
<evidence type="ECO:0000313" key="3">
    <source>
        <dbReference type="Proteomes" id="UP000822184"/>
    </source>
</evidence>
<dbReference type="EMBL" id="JABTDW010000001">
    <property type="protein sequence ID" value="NSB17563.1"/>
    <property type="molecule type" value="Genomic_DNA"/>
</dbReference>